<keyword evidence="7" id="KW-0472">Membrane</keyword>
<evidence type="ECO:0000256" key="4">
    <source>
        <dbReference type="ARBA" id="ARBA00022741"/>
    </source>
</evidence>
<comment type="caution">
    <text evidence="10">The sequence shown here is derived from an EMBL/GenBank/DDBJ whole genome shotgun (WGS) entry which is preliminary data.</text>
</comment>
<dbReference type="EMBL" id="JBHUIW010000023">
    <property type="protein sequence ID" value="MFD2184054.1"/>
    <property type="molecule type" value="Genomic_DNA"/>
</dbReference>
<evidence type="ECO:0000256" key="7">
    <source>
        <dbReference type="ARBA" id="ARBA00023136"/>
    </source>
</evidence>
<protein>
    <submittedName>
        <fullName evidence="10">ABC transporter ATP-binding protein</fullName>
    </submittedName>
</protein>
<keyword evidence="4" id="KW-0547">Nucleotide-binding</keyword>
<evidence type="ECO:0000313" key="11">
    <source>
        <dbReference type="Proteomes" id="UP001597314"/>
    </source>
</evidence>
<evidence type="ECO:0000256" key="3">
    <source>
        <dbReference type="ARBA" id="ARBA00022475"/>
    </source>
</evidence>
<evidence type="ECO:0000256" key="5">
    <source>
        <dbReference type="ARBA" id="ARBA00022840"/>
    </source>
</evidence>
<dbReference type="SUPFAM" id="SSF52540">
    <property type="entry name" value="P-loop containing nucleoside triphosphate hydrolases"/>
    <property type="match status" value="1"/>
</dbReference>
<dbReference type="InterPro" id="IPR027417">
    <property type="entry name" value="P-loop_NTPase"/>
</dbReference>
<dbReference type="Proteomes" id="UP001597314">
    <property type="component" value="Unassembled WGS sequence"/>
</dbReference>
<dbReference type="CDD" id="cd03293">
    <property type="entry name" value="ABC_NrtD_SsuB_transporters"/>
    <property type="match status" value="1"/>
</dbReference>
<dbReference type="PROSITE" id="PS00211">
    <property type="entry name" value="ABC_TRANSPORTER_1"/>
    <property type="match status" value="1"/>
</dbReference>
<dbReference type="InterPro" id="IPR003439">
    <property type="entry name" value="ABC_transporter-like_ATP-bd"/>
</dbReference>
<evidence type="ECO:0000256" key="1">
    <source>
        <dbReference type="ARBA" id="ARBA00005417"/>
    </source>
</evidence>
<organism evidence="10 11">
    <name type="scientific">Rhodoplanes azumiensis</name>
    <dbReference type="NCBI Taxonomy" id="1897628"/>
    <lineage>
        <taxon>Bacteria</taxon>
        <taxon>Pseudomonadati</taxon>
        <taxon>Pseudomonadota</taxon>
        <taxon>Alphaproteobacteria</taxon>
        <taxon>Hyphomicrobiales</taxon>
        <taxon>Nitrobacteraceae</taxon>
        <taxon>Rhodoplanes</taxon>
    </lineage>
</organism>
<evidence type="ECO:0000313" key="10">
    <source>
        <dbReference type="EMBL" id="MFD2184054.1"/>
    </source>
</evidence>
<evidence type="ECO:0000256" key="6">
    <source>
        <dbReference type="ARBA" id="ARBA00022967"/>
    </source>
</evidence>
<dbReference type="InterPro" id="IPR017871">
    <property type="entry name" value="ABC_transporter-like_CS"/>
</dbReference>
<evidence type="ECO:0000256" key="8">
    <source>
        <dbReference type="SAM" id="MobiDB-lite"/>
    </source>
</evidence>
<keyword evidence="11" id="KW-1185">Reference proteome</keyword>
<gene>
    <name evidence="10" type="ORF">ACFSOX_18015</name>
</gene>
<dbReference type="GO" id="GO:0005524">
    <property type="term" value="F:ATP binding"/>
    <property type="evidence" value="ECO:0007669"/>
    <property type="project" value="UniProtKB-KW"/>
</dbReference>
<evidence type="ECO:0000256" key="2">
    <source>
        <dbReference type="ARBA" id="ARBA00022448"/>
    </source>
</evidence>
<dbReference type="InterPro" id="IPR003593">
    <property type="entry name" value="AAA+_ATPase"/>
</dbReference>
<comment type="similarity">
    <text evidence="1">Belongs to the ABC transporter superfamily.</text>
</comment>
<proteinExistence type="inferred from homology"/>
<keyword evidence="2" id="KW-0813">Transport</keyword>
<feature type="region of interest" description="Disordered" evidence="8">
    <location>
        <begin position="1"/>
        <end position="22"/>
    </location>
</feature>
<dbReference type="PROSITE" id="PS50893">
    <property type="entry name" value="ABC_TRANSPORTER_2"/>
    <property type="match status" value="1"/>
</dbReference>
<keyword evidence="6" id="KW-1278">Translocase</keyword>
<keyword evidence="5 10" id="KW-0067">ATP-binding</keyword>
<name>A0ABW5AQF2_9BRAD</name>
<dbReference type="Gene3D" id="3.40.50.300">
    <property type="entry name" value="P-loop containing nucleotide triphosphate hydrolases"/>
    <property type="match status" value="1"/>
</dbReference>
<dbReference type="RefSeq" id="WP_378479201.1">
    <property type="nucleotide sequence ID" value="NZ_JBHUIW010000023.1"/>
</dbReference>
<feature type="domain" description="ABC transporter" evidence="9">
    <location>
        <begin position="30"/>
        <end position="270"/>
    </location>
</feature>
<dbReference type="InterPro" id="IPR050166">
    <property type="entry name" value="ABC_transporter_ATP-bind"/>
</dbReference>
<evidence type="ECO:0000259" key="9">
    <source>
        <dbReference type="PROSITE" id="PS50893"/>
    </source>
</evidence>
<dbReference type="PANTHER" id="PTHR42788:SF17">
    <property type="entry name" value="ALIPHATIC SULFONATES IMPORT ATP-BINDING PROTEIN SSUB"/>
    <property type="match status" value="1"/>
</dbReference>
<dbReference type="PANTHER" id="PTHR42788">
    <property type="entry name" value="TAURINE IMPORT ATP-BINDING PROTEIN-RELATED"/>
    <property type="match status" value="1"/>
</dbReference>
<keyword evidence="3" id="KW-1003">Cell membrane</keyword>
<reference evidence="11" key="1">
    <citation type="journal article" date="2019" name="Int. J. Syst. Evol. Microbiol.">
        <title>The Global Catalogue of Microorganisms (GCM) 10K type strain sequencing project: providing services to taxonomists for standard genome sequencing and annotation.</title>
        <authorList>
            <consortium name="The Broad Institute Genomics Platform"/>
            <consortium name="The Broad Institute Genome Sequencing Center for Infectious Disease"/>
            <person name="Wu L."/>
            <person name="Ma J."/>
        </authorList>
    </citation>
    <scope>NUCLEOTIDE SEQUENCE [LARGE SCALE GENOMIC DNA]</scope>
    <source>
        <strain evidence="11">CGMCC 1.6774</strain>
    </source>
</reference>
<dbReference type="SMART" id="SM00382">
    <property type="entry name" value="AAA"/>
    <property type="match status" value="1"/>
</dbReference>
<sequence length="286" mass="30931">MTPVTTMDAMTSTATSPATLATTPDRRQALAFRHVSKQFGRADGASLEVLRDISFDVPAGSVVSILGPSGSGKSTLLNMAAGLLAPDQGRVLVLGHETTGKTTDAVDWSRLGYMFQDDRLLPWRSALANVGLALESGPIGRRAWRERAQAQLALVGLGDFASAYPHQLSGGMRSRVALARSLVTEPDILLMDEPFSRLDAQTRTTMHTELLRIHRERNMSIVFVTHDVEEAVILADHIVMFSPRPGRVHTELAVDLPHPRLGTPEAQALVAELRAAIAGMSADWVI</sequence>
<accession>A0ABW5AQF2</accession>
<dbReference type="Pfam" id="PF00005">
    <property type="entry name" value="ABC_tran"/>
    <property type="match status" value="1"/>
</dbReference>